<reference evidence="1" key="1">
    <citation type="journal article" date="2023" name="G3 (Bethesda)">
        <title>Whole genome assembly and annotation of the endangered Caribbean coral Acropora cervicornis.</title>
        <authorList>
            <person name="Selwyn J.D."/>
            <person name="Vollmer S.V."/>
        </authorList>
    </citation>
    <scope>NUCLEOTIDE SEQUENCE</scope>
    <source>
        <strain evidence="1">K2</strain>
    </source>
</reference>
<dbReference type="AlphaFoldDB" id="A0AAD9Q927"/>
<dbReference type="PANTHER" id="PTHR33198">
    <property type="entry name" value="ANK_REP_REGION DOMAIN-CONTAINING PROTEIN-RELATED"/>
    <property type="match status" value="1"/>
</dbReference>
<evidence type="ECO:0000313" key="1">
    <source>
        <dbReference type="EMBL" id="KAK2556903.1"/>
    </source>
</evidence>
<comment type="caution">
    <text evidence="1">The sequence shown here is derived from an EMBL/GenBank/DDBJ whole genome shotgun (WGS) entry which is preliminary data.</text>
</comment>
<evidence type="ECO:0000313" key="2">
    <source>
        <dbReference type="Proteomes" id="UP001249851"/>
    </source>
</evidence>
<name>A0AAD9Q927_ACRCE</name>
<dbReference type="EMBL" id="JARQWQ010000053">
    <property type="protein sequence ID" value="KAK2556903.1"/>
    <property type="molecule type" value="Genomic_DNA"/>
</dbReference>
<accession>A0AAD9Q927</accession>
<protein>
    <submittedName>
        <fullName evidence="1">Uncharacterized protein</fullName>
    </submittedName>
</protein>
<proteinExistence type="predicted"/>
<reference evidence="1" key="2">
    <citation type="journal article" date="2023" name="Science">
        <title>Genomic signatures of disease resistance in endangered staghorn corals.</title>
        <authorList>
            <person name="Vollmer S.V."/>
            <person name="Selwyn J.D."/>
            <person name="Despard B.A."/>
            <person name="Roesel C.L."/>
        </authorList>
    </citation>
    <scope>NUCLEOTIDE SEQUENCE</scope>
    <source>
        <strain evidence="1">K2</strain>
    </source>
</reference>
<dbReference type="PANTHER" id="PTHR33198:SF20">
    <property type="entry name" value="RETROTRANSPOSON GAG DOMAIN-CONTAINING PROTEIN"/>
    <property type="match status" value="1"/>
</dbReference>
<gene>
    <name evidence="1" type="ORF">P5673_021121</name>
</gene>
<keyword evidence="2" id="KW-1185">Reference proteome</keyword>
<sequence>MAASLKVDDLSSIKPFDPHGDPSNGGRRWRRWTKSFCLYADSKGLIQADSAANKAQRRVLLLHSAGKDVQEIFEPLADTSAAADYAKAEKALNDCFIPKVNSTYQNHVFRGMEQQDGESVAQFVTRLKQLVKDSEVINPIIR</sequence>
<organism evidence="1 2">
    <name type="scientific">Acropora cervicornis</name>
    <name type="common">Staghorn coral</name>
    <dbReference type="NCBI Taxonomy" id="6130"/>
    <lineage>
        <taxon>Eukaryota</taxon>
        <taxon>Metazoa</taxon>
        <taxon>Cnidaria</taxon>
        <taxon>Anthozoa</taxon>
        <taxon>Hexacorallia</taxon>
        <taxon>Scleractinia</taxon>
        <taxon>Astrocoeniina</taxon>
        <taxon>Acroporidae</taxon>
        <taxon>Acropora</taxon>
    </lineage>
</organism>
<dbReference type="Proteomes" id="UP001249851">
    <property type="component" value="Unassembled WGS sequence"/>
</dbReference>